<dbReference type="SUPFAM" id="SSF101386">
    <property type="entry name" value="all-alpha NTP pyrophosphatases"/>
    <property type="match status" value="1"/>
</dbReference>
<dbReference type="PANTHER" id="PTHR42702:SF1">
    <property type="entry name" value="REGULATORY PROTEIN FOR BETA-LACTAMASE"/>
    <property type="match status" value="1"/>
</dbReference>
<evidence type="ECO:0000313" key="2">
    <source>
        <dbReference type="EMBL" id="HDM90094.1"/>
    </source>
</evidence>
<feature type="domain" description="NTP pyrophosphohydrolase MazG-like" evidence="1">
    <location>
        <begin position="24"/>
        <end position="77"/>
    </location>
</feature>
<sequence length="99" mass="11269">MTIEEFQRIIRETYYEKDSRRGLASTFQWFVEEVGELASALRKGSREDLLHEFSDVFAWLTSLANLTGVDMVEAAKRYEKGCPKCGKSPCVCGEPNGRK</sequence>
<evidence type="ECO:0000259" key="1">
    <source>
        <dbReference type="Pfam" id="PF03819"/>
    </source>
</evidence>
<dbReference type="Gene3D" id="1.10.287.1080">
    <property type="entry name" value="MazG-like"/>
    <property type="match status" value="1"/>
</dbReference>
<comment type="caution">
    <text evidence="2">The sequence shown here is derived from an EMBL/GenBank/DDBJ whole genome shotgun (WGS) entry which is preliminary data.</text>
</comment>
<dbReference type="InterPro" id="IPR004518">
    <property type="entry name" value="MazG-like_dom"/>
</dbReference>
<dbReference type="Pfam" id="PF03819">
    <property type="entry name" value="MazG"/>
    <property type="match status" value="1"/>
</dbReference>
<reference evidence="2" key="1">
    <citation type="journal article" date="2020" name="mSystems">
        <title>Genome- and Community-Level Interaction Insights into Carbon Utilization and Element Cycling Functions of Hydrothermarchaeota in Hydrothermal Sediment.</title>
        <authorList>
            <person name="Zhou Z."/>
            <person name="Liu Y."/>
            <person name="Xu W."/>
            <person name="Pan J."/>
            <person name="Luo Z.H."/>
            <person name="Li M."/>
        </authorList>
    </citation>
    <scope>NUCLEOTIDE SEQUENCE [LARGE SCALE GENOMIC DNA]</scope>
    <source>
        <strain evidence="2">HyVt-237</strain>
    </source>
</reference>
<proteinExistence type="predicted"/>
<dbReference type="AlphaFoldDB" id="A0A7C1BE87"/>
<organism evidence="2">
    <name type="scientific">candidate division WOR-3 bacterium</name>
    <dbReference type="NCBI Taxonomy" id="2052148"/>
    <lineage>
        <taxon>Bacteria</taxon>
        <taxon>Bacteria division WOR-3</taxon>
    </lineage>
</organism>
<gene>
    <name evidence="2" type="ORF">ENG67_02670</name>
</gene>
<accession>A0A7C1BE87</accession>
<dbReference type="PANTHER" id="PTHR42702">
    <property type="entry name" value="NUCLEOTIDE PYROPHOSPHOHYDROLASE"/>
    <property type="match status" value="1"/>
</dbReference>
<protein>
    <submittedName>
        <fullName evidence="2">Nucleotide pyrophosphohydrolase</fullName>
    </submittedName>
</protein>
<name>A0A7C1BE87_UNCW3</name>
<dbReference type="CDD" id="cd11535">
    <property type="entry name" value="NTP-PPase_SsMazG"/>
    <property type="match status" value="1"/>
</dbReference>
<dbReference type="Proteomes" id="UP000885931">
    <property type="component" value="Unassembled WGS sequence"/>
</dbReference>
<dbReference type="EMBL" id="DRBW01000101">
    <property type="protein sequence ID" value="HDM90094.1"/>
    <property type="molecule type" value="Genomic_DNA"/>
</dbReference>